<reference evidence="2" key="3">
    <citation type="submission" date="2015-08" db="EMBL/GenBank/DDBJ databases">
        <title>Pseudomonas aeruginosa strain CCBH4851 chromosome region.</title>
        <authorList>
            <person name="Silveira M.C."/>
            <person name="Carvalho-Assef A.P.D."/>
            <person name="Albano R.M."/>
        </authorList>
    </citation>
    <scope>NUCLEOTIDE SEQUENCE</scope>
    <source>
        <strain evidence="2">CCBH4851</strain>
    </source>
</reference>
<evidence type="ECO:0008006" key="10">
    <source>
        <dbReference type="Google" id="ProtNLM"/>
    </source>
</evidence>
<reference evidence="3" key="1">
    <citation type="submission" date="2015-06" db="EMBL/GenBank/DDBJ databases">
        <authorList>
            <person name="Radhakrishnan R."/>
            <person name="Underwood A."/>
            <person name="Al-Shahib A."/>
        </authorList>
    </citation>
    <scope>NUCLEOTIDE SEQUENCE</scope>
    <source>
        <strain evidence="3">P19_London_7_VIM_2_05_10</strain>
    </source>
</reference>
<evidence type="ECO:0000313" key="4">
    <source>
        <dbReference type="EMBL" id="MZZ12624.1"/>
    </source>
</evidence>
<dbReference type="PATRIC" id="fig|287.1479.peg.5144"/>
<gene>
    <name evidence="5" type="ORF">CAZ10_13350</name>
    <name evidence="2" type="ORF">CCBH4851_00001</name>
    <name evidence="4" type="ORF">GUL26_10235</name>
    <name evidence="6" type="ORF">IPC1295_26985</name>
    <name evidence="3" type="ORF">PAERUG_P19_London_7_VIM_2_05_10_06835</name>
</gene>
<dbReference type="Proteomes" id="UP000045039">
    <property type="component" value="Unassembled WGS sequence"/>
</dbReference>
<evidence type="ECO:0000313" key="2">
    <source>
        <dbReference type="EMBL" id="ALI58707.1"/>
    </source>
</evidence>
<reference evidence="6 9" key="6">
    <citation type="submission" date="2019-01" db="EMBL/GenBank/DDBJ databases">
        <title>The Pseudomonas aeruginosa pan-genome provides new insights on its population structure, horizontal gene transfer and pathogenicity.</title>
        <authorList>
            <person name="Freschi L."/>
            <person name="Vincent A.T."/>
            <person name="Jeukens J."/>
            <person name="Emond-Rheault J.-G."/>
            <person name="Kukavica-Ibrulj I."/>
            <person name="Dupont M.-J."/>
            <person name="Charette S.J."/>
            <person name="Boyle B."/>
            <person name="Levesque R.C."/>
        </authorList>
    </citation>
    <scope>NUCLEOTIDE SEQUENCE [LARGE SCALE GENOMIC DNA]</scope>
    <source>
        <strain evidence="6 9">PA-W36</strain>
    </source>
</reference>
<reference evidence="6 9" key="5">
    <citation type="submission" date="2017-08" db="EMBL/GenBank/DDBJ databases">
        <authorList>
            <person name="Feschi L."/>
            <person name="Jeukens J."/>
            <person name="Emond-Rheault J.-G."/>
            <person name="Kukavica-Ibrulj I."/>
            <person name="Boyle B."/>
            <person name="Levesque R.C."/>
        </authorList>
    </citation>
    <scope>NUCLEOTIDE SEQUENCE [LARGE SCALE GENOMIC DNA]</scope>
    <source>
        <strain evidence="6 9">PA-W36</strain>
    </source>
</reference>
<evidence type="ECO:0000256" key="1">
    <source>
        <dbReference type="SAM" id="SignalP"/>
    </source>
</evidence>
<dbReference type="AlphaFoldDB" id="A0A069PYM1"/>
<keyword evidence="1" id="KW-0732">Signal</keyword>
<protein>
    <recommendedName>
        <fullName evidence="10">Secreted protein</fullName>
    </recommendedName>
</protein>
<accession>A0A069PYM1</accession>
<organism evidence="6 9">
    <name type="scientific">Pseudomonas aeruginosa</name>
    <dbReference type="NCBI Taxonomy" id="287"/>
    <lineage>
        <taxon>Bacteria</taxon>
        <taxon>Pseudomonadati</taxon>
        <taxon>Pseudomonadota</taxon>
        <taxon>Gammaproteobacteria</taxon>
        <taxon>Pseudomonadales</taxon>
        <taxon>Pseudomonadaceae</taxon>
        <taxon>Pseudomonas</taxon>
    </lineage>
</organism>
<dbReference type="Proteomes" id="UP000284767">
    <property type="component" value="Unassembled WGS sequence"/>
</dbReference>
<name>A0A069PYM1_PSEAI</name>
<dbReference type="EMBL" id="CVVU01000276">
    <property type="protein sequence ID" value="CRQ12374.1"/>
    <property type="molecule type" value="Genomic_DNA"/>
</dbReference>
<dbReference type="EMBL" id="WXZT01000006">
    <property type="protein sequence ID" value="MZZ12624.1"/>
    <property type="molecule type" value="Genomic_DNA"/>
</dbReference>
<dbReference type="Proteomes" id="UP000194857">
    <property type="component" value="Unassembled WGS sequence"/>
</dbReference>
<feature type="signal peptide" evidence="1">
    <location>
        <begin position="1"/>
        <end position="21"/>
    </location>
</feature>
<evidence type="ECO:0000313" key="6">
    <source>
        <dbReference type="EMBL" id="RPM07723.1"/>
    </source>
</evidence>
<feature type="chain" id="PRO_5015027650" description="Secreted protein" evidence="1">
    <location>
        <begin position="22"/>
        <end position="174"/>
    </location>
</feature>
<dbReference type="EMBL" id="NFFZ01000006">
    <property type="protein sequence ID" value="OTI61685.1"/>
    <property type="molecule type" value="Genomic_DNA"/>
</dbReference>
<reference evidence="4" key="7">
    <citation type="submission" date="2020-01" db="EMBL/GenBank/DDBJ databases">
        <title>Bacteria Cultured from War Wounds Associated with the Conflict in Eastern Ukraine.</title>
        <authorList>
            <person name="Snesrud E."/>
            <person name="Galac M.R."/>
            <person name="Mc Gann P."/>
            <person name="Valentine K."/>
            <person name="Viacheslav K."/>
        </authorList>
    </citation>
    <scope>NUCLEOTIDE SEQUENCE</scope>
    <source>
        <strain evidence="4">VNMU148</strain>
    </source>
</reference>
<dbReference type="eggNOG" id="ENOG502ZCBK">
    <property type="taxonomic scope" value="Bacteria"/>
</dbReference>
<dbReference type="Proteomes" id="UP000644192">
    <property type="component" value="Unassembled WGS sequence"/>
</dbReference>
<evidence type="ECO:0000313" key="9">
    <source>
        <dbReference type="Proteomes" id="UP000284767"/>
    </source>
</evidence>
<dbReference type="GeneID" id="77221019"/>
<evidence type="ECO:0000313" key="5">
    <source>
        <dbReference type="EMBL" id="OTI61685.1"/>
    </source>
</evidence>
<reference evidence="5 8" key="4">
    <citation type="submission" date="2017-05" db="EMBL/GenBank/DDBJ databases">
        <authorList>
            <person name="Song R."/>
            <person name="Chenine A.L."/>
            <person name="Ruprecht R.M."/>
        </authorList>
    </citation>
    <scope>NUCLEOTIDE SEQUENCE [LARGE SCALE GENOMIC DNA]</scope>
    <source>
        <strain evidence="5 8">S567_C10_BS</strain>
    </source>
</reference>
<dbReference type="EMBL" id="KT454971">
    <property type="protein sequence ID" value="ALI58707.1"/>
    <property type="molecule type" value="Genomic_DNA"/>
</dbReference>
<dbReference type="EMBL" id="NSNE01000020">
    <property type="protein sequence ID" value="RPM07723.1"/>
    <property type="molecule type" value="Genomic_DNA"/>
</dbReference>
<sequence length="174" mass="17656">MNARIAALGLLLPLAAGSAVAAEEGSSVKDAAKAAVSSAIETGKNLLGGVSEGITSGRQSAQGADGAKVVSDNAGFAEIGQVEVLKTEPRDQQLAVTLGFKNDSDATVRLINLTQTGALLVIDNDGYSNALVALANPDDVTVPAKAGIRQTFVFEGGAEGIKAVRLWGKDLPVK</sequence>
<evidence type="ECO:0000313" key="3">
    <source>
        <dbReference type="EMBL" id="CRQ12374.1"/>
    </source>
</evidence>
<dbReference type="RefSeq" id="WP_003120098.1">
    <property type="nucleotide sequence ID" value="NZ_AP014839.1"/>
</dbReference>
<proteinExistence type="predicted"/>
<evidence type="ECO:0000313" key="7">
    <source>
        <dbReference type="Proteomes" id="UP000045039"/>
    </source>
</evidence>
<reference evidence="7" key="2">
    <citation type="submission" date="2015-06" db="EMBL/GenBank/DDBJ databases">
        <authorList>
            <person name="Radhakrishnan Rajesh"/>
            <person name="Underwood Anthony"/>
            <person name="Al-Shahib Ali"/>
        </authorList>
    </citation>
    <scope>NUCLEOTIDE SEQUENCE [LARGE SCALE GENOMIC DNA]</scope>
    <source>
        <strain evidence="7">P19_London_7_VIM_2_05_10</strain>
    </source>
</reference>
<evidence type="ECO:0000313" key="8">
    <source>
        <dbReference type="Proteomes" id="UP000194857"/>
    </source>
</evidence>